<gene>
    <name evidence="1" type="ORF">OWV82_004861</name>
</gene>
<organism evidence="1 2">
    <name type="scientific">Melia azedarach</name>
    <name type="common">Chinaberry tree</name>
    <dbReference type="NCBI Taxonomy" id="155640"/>
    <lineage>
        <taxon>Eukaryota</taxon>
        <taxon>Viridiplantae</taxon>
        <taxon>Streptophyta</taxon>
        <taxon>Embryophyta</taxon>
        <taxon>Tracheophyta</taxon>
        <taxon>Spermatophyta</taxon>
        <taxon>Magnoliopsida</taxon>
        <taxon>eudicotyledons</taxon>
        <taxon>Gunneridae</taxon>
        <taxon>Pentapetalae</taxon>
        <taxon>rosids</taxon>
        <taxon>malvids</taxon>
        <taxon>Sapindales</taxon>
        <taxon>Meliaceae</taxon>
        <taxon>Melia</taxon>
    </lineage>
</organism>
<evidence type="ECO:0000313" key="2">
    <source>
        <dbReference type="Proteomes" id="UP001164539"/>
    </source>
</evidence>
<keyword evidence="2" id="KW-1185">Reference proteome</keyword>
<proteinExistence type="predicted"/>
<sequence>MEESSEVSFEVREEMMVSLTGGGIPTKRLAHFLKHEINCTDGSVFELPSHYLSSITATSEPRKWPLNVEFHGWRSPQRDWKKWVGKMAALHESTWKKAGIHEAIMNSTYEIWRNCDLVLGLAEKWCPETKSFIFPWGEATITLEDVMISGYSVLGSPVFIRLETDGLKETEEKLNQARKELQKSPARKAEHSKWMQKFMDSGSEIEHEAFLSLWLSRFVFPSSFGLIVKSVFPIATHLARGIRIALAPAILASIYRDLSLLKEFFFALPEIDNSEDETITIRSSFVLVQIWAWERFIELRPRPNLIKKGESRFARWHRIKIRVENARTVLDSAQESFDWRPYAKTVENWNLPNFYREKETWILVNADLSEELQSLVRCLRISKLVGIDCIEQHFPHRVAMQFGMDQDLPAFVGQGNENFSVAWNNYCKPISYANLYIPSRLYEADVTTRYLEWWKQSMSRPQVASECVPQKRTLTSYEVTPKRSKRLKERSFAGSKSTPDTAKERSFTISKVTANWSKRTNKRNFITRIKITPKRLDTMKDPDGAFICTSFSLNGLEYSPETLKRKRRDTDGSITLGSTLKKEKKSVQTSQENKEVSDASSTELPSKTLPLSVIVKKEADNSPVPPGFRPKSNLMEAGDLAKEDNVAITESVESSKKQNDVQDTKDGADEISSCQSPICFSLIADNVDVKSIEPLTGLKKKAMQNEPAHVGVEAVREDATEDRARFSDHDMQRNQDSNSDRKNYACEIPNLDLEAWVSRLERIFSKLKAARFAQKRPV</sequence>
<reference evidence="1 2" key="1">
    <citation type="journal article" date="2023" name="Science">
        <title>Complex scaffold remodeling in plant triterpene biosynthesis.</title>
        <authorList>
            <person name="De La Pena R."/>
            <person name="Hodgson H."/>
            <person name="Liu J.C."/>
            <person name="Stephenson M.J."/>
            <person name="Martin A.C."/>
            <person name="Owen C."/>
            <person name="Harkess A."/>
            <person name="Leebens-Mack J."/>
            <person name="Jimenez L.E."/>
            <person name="Osbourn A."/>
            <person name="Sattely E.S."/>
        </authorList>
    </citation>
    <scope>NUCLEOTIDE SEQUENCE [LARGE SCALE GENOMIC DNA]</scope>
    <source>
        <strain evidence="2">cv. JPN11</strain>
        <tissue evidence="1">Leaf</tissue>
    </source>
</reference>
<dbReference type="Proteomes" id="UP001164539">
    <property type="component" value="Chromosome 2"/>
</dbReference>
<comment type="caution">
    <text evidence="1">The sequence shown here is derived from an EMBL/GenBank/DDBJ whole genome shotgun (WGS) entry which is preliminary data.</text>
</comment>
<accession>A0ACC1YRK7</accession>
<dbReference type="EMBL" id="CM051395">
    <property type="protein sequence ID" value="KAJ4726101.1"/>
    <property type="molecule type" value="Genomic_DNA"/>
</dbReference>
<protein>
    <submittedName>
        <fullName evidence="1">Serine/threonine-protein phosphatase 7 long form like</fullName>
    </submittedName>
</protein>
<evidence type="ECO:0000313" key="1">
    <source>
        <dbReference type="EMBL" id="KAJ4726101.1"/>
    </source>
</evidence>
<name>A0ACC1YRK7_MELAZ</name>